<reference evidence="3" key="1">
    <citation type="submission" date="2013-11" db="EMBL/GenBank/DDBJ databases">
        <title>The genomic landscape of the Guanapo guppy.</title>
        <authorList>
            <person name="Kuenstner A."/>
            <person name="Dreyer C."/>
        </authorList>
    </citation>
    <scope>NUCLEOTIDE SEQUENCE</scope>
    <source>
        <strain evidence="3">Guanapo</strain>
    </source>
</reference>
<dbReference type="InterPro" id="IPR000477">
    <property type="entry name" value="RT_dom"/>
</dbReference>
<dbReference type="CDD" id="cd01650">
    <property type="entry name" value="RT_nLTR_like"/>
    <property type="match status" value="1"/>
</dbReference>
<dbReference type="PROSITE" id="PS50878">
    <property type="entry name" value="RT_POL"/>
    <property type="match status" value="1"/>
</dbReference>
<dbReference type="OMA" id="QNTRSIH"/>
<dbReference type="Pfam" id="PF00078">
    <property type="entry name" value="RVT_1"/>
    <property type="match status" value="1"/>
</dbReference>
<sequence>MKKQVVNNNIFKIRDSSNLIKYKTEEIQNCFENYYKKLYSQAEINNDNQIHALLESLNLPRITEDQNRILTKEITEEEIDSEISRLKPNKAPGTDGYSFEFYKLLRKPLINLLKNTLNWVLKEGETPRSWREAFIAVIPKEGKDQLDCANYRPVSVLNLDYRLFTAVMARRLEVILPDIIDLDQTGFIKKRQTTDDIRRTLLVMQKIIKTRTEAVILGLDAEKAFDFDRWNFLYKVIEQFGFNKTFIKTIQALYCQPTARVKINGSFSDTFRLHRGCRQGCSISPLLFAIYLEPLSQWIKQNRNINGIHMEGGEQKIALFADDVLIDLSQPGRSLPALINIMDEFGLMSGYKLNTKKT</sequence>
<feature type="domain" description="Reverse transcriptase" evidence="1">
    <location>
        <begin position="119"/>
        <end position="358"/>
    </location>
</feature>
<proteinExistence type="predicted"/>
<evidence type="ECO:0000259" key="1">
    <source>
        <dbReference type="PROSITE" id="PS50878"/>
    </source>
</evidence>
<accession>A0A3P9MWT0</accession>
<dbReference type="Proteomes" id="UP000242638">
    <property type="component" value="Unassembled WGS sequence"/>
</dbReference>
<reference evidence="2" key="3">
    <citation type="submission" date="2025-09" db="UniProtKB">
        <authorList>
            <consortium name="Ensembl"/>
        </authorList>
    </citation>
    <scope>IDENTIFICATION</scope>
    <source>
        <strain evidence="2">Guanapo</strain>
    </source>
</reference>
<dbReference type="PANTHER" id="PTHR31635">
    <property type="entry name" value="REVERSE TRANSCRIPTASE DOMAIN-CONTAINING PROTEIN-RELATED"/>
    <property type="match status" value="1"/>
</dbReference>
<dbReference type="InterPro" id="IPR043502">
    <property type="entry name" value="DNA/RNA_pol_sf"/>
</dbReference>
<dbReference type="AlphaFoldDB" id="A0A3P9MWT0"/>
<evidence type="ECO:0000313" key="2">
    <source>
        <dbReference type="Ensembl" id="ENSPREP00000001802.1"/>
    </source>
</evidence>
<evidence type="ECO:0000313" key="3">
    <source>
        <dbReference type="Proteomes" id="UP000242638"/>
    </source>
</evidence>
<protein>
    <recommendedName>
        <fullName evidence="1">Reverse transcriptase domain-containing protein</fullName>
    </recommendedName>
</protein>
<reference evidence="2" key="2">
    <citation type="submission" date="2025-08" db="UniProtKB">
        <authorList>
            <consortium name="Ensembl"/>
        </authorList>
    </citation>
    <scope>IDENTIFICATION</scope>
    <source>
        <strain evidence="2">Guanapo</strain>
    </source>
</reference>
<organism evidence="2 3">
    <name type="scientific">Poecilia reticulata</name>
    <name type="common">Guppy</name>
    <name type="synonym">Acanthophacelus reticulatus</name>
    <dbReference type="NCBI Taxonomy" id="8081"/>
    <lineage>
        <taxon>Eukaryota</taxon>
        <taxon>Metazoa</taxon>
        <taxon>Chordata</taxon>
        <taxon>Craniata</taxon>
        <taxon>Vertebrata</taxon>
        <taxon>Euteleostomi</taxon>
        <taxon>Actinopterygii</taxon>
        <taxon>Neopterygii</taxon>
        <taxon>Teleostei</taxon>
        <taxon>Neoteleostei</taxon>
        <taxon>Acanthomorphata</taxon>
        <taxon>Ovalentaria</taxon>
        <taxon>Atherinomorphae</taxon>
        <taxon>Cyprinodontiformes</taxon>
        <taxon>Poeciliidae</taxon>
        <taxon>Poeciliinae</taxon>
        <taxon>Poecilia</taxon>
    </lineage>
</organism>
<dbReference type="Ensembl" id="ENSPRET00000001845.1">
    <property type="protein sequence ID" value="ENSPREP00000001802.1"/>
    <property type="gene ID" value="ENSPREG00000001352.1"/>
</dbReference>
<dbReference type="GeneTree" id="ENSGT00940000163630"/>
<keyword evidence="3" id="KW-1185">Reference proteome</keyword>
<name>A0A3P9MWT0_POERE</name>
<dbReference type="STRING" id="8081.ENSPREP00000001802"/>
<dbReference type="SUPFAM" id="SSF56672">
    <property type="entry name" value="DNA/RNA polymerases"/>
    <property type="match status" value="1"/>
</dbReference>
<dbReference type="PANTHER" id="PTHR31635:SF196">
    <property type="entry name" value="REVERSE TRANSCRIPTASE DOMAIN-CONTAINING PROTEIN-RELATED"/>
    <property type="match status" value="1"/>
</dbReference>